<gene>
    <name evidence="1" type="ORF">K493DRAFT_321762</name>
</gene>
<comment type="caution">
    <text evidence="1">The sequence shown here is derived from an EMBL/GenBank/DDBJ whole genome shotgun (WGS) entry which is preliminary data.</text>
</comment>
<evidence type="ECO:0000313" key="2">
    <source>
        <dbReference type="Proteomes" id="UP000193498"/>
    </source>
</evidence>
<accession>A0A1Y1WIV2</accession>
<name>A0A1Y1WIV2_9FUNG</name>
<protein>
    <submittedName>
        <fullName evidence="1">Uncharacterized protein</fullName>
    </submittedName>
</protein>
<dbReference type="InParanoid" id="A0A1Y1WIV2"/>
<proteinExistence type="predicted"/>
<reference evidence="1 2" key="1">
    <citation type="submission" date="2016-07" db="EMBL/GenBank/DDBJ databases">
        <title>Pervasive Adenine N6-methylation of Active Genes in Fungi.</title>
        <authorList>
            <consortium name="DOE Joint Genome Institute"/>
            <person name="Mondo S.J."/>
            <person name="Dannebaum R.O."/>
            <person name="Kuo R.C."/>
            <person name="Labutti K."/>
            <person name="Haridas S."/>
            <person name="Kuo A."/>
            <person name="Salamov A."/>
            <person name="Ahrendt S.R."/>
            <person name="Lipzen A."/>
            <person name="Sullivan W."/>
            <person name="Andreopoulos W.B."/>
            <person name="Clum A."/>
            <person name="Lindquist E."/>
            <person name="Daum C."/>
            <person name="Ramamoorthy G.K."/>
            <person name="Gryganskyi A."/>
            <person name="Culley D."/>
            <person name="Magnuson J.K."/>
            <person name="James T.Y."/>
            <person name="O'Malley M.A."/>
            <person name="Stajich J.E."/>
            <person name="Spatafora J.W."/>
            <person name="Visel A."/>
            <person name="Grigoriev I.V."/>
        </authorList>
    </citation>
    <scope>NUCLEOTIDE SEQUENCE [LARGE SCALE GENOMIC DNA]</scope>
    <source>
        <strain evidence="1 2">CBS 931.73</strain>
    </source>
</reference>
<dbReference type="AlphaFoldDB" id="A0A1Y1WIV2"/>
<dbReference type="Proteomes" id="UP000193498">
    <property type="component" value="Unassembled WGS sequence"/>
</dbReference>
<dbReference type="EMBL" id="MCFE01001055">
    <property type="protein sequence ID" value="ORX73423.1"/>
    <property type="molecule type" value="Genomic_DNA"/>
</dbReference>
<sequence length="68" mass="7439">MFQLNILNSNISKSPPATQAPTKPYEIAHVWLSTQAVPFLPSRICLKDSSPVPGPLQVQRIPLTVTEA</sequence>
<keyword evidence="2" id="KW-1185">Reference proteome</keyword>
<organism evidence="1 2">
    <name type="scientific">Basidiobolus meristosporus CBS 931.73</name>
    <dbReference type="NCBI Taxonomy" id="1314790"/>
    <lineage>
        <taxon>Eukaryota</taxon>
        <taxon>Fungi</taxon>
        <taxon>Fungi incertae sedis</taxon>
        <taxon>Zoopagomycota</taxon>
        <taxon>Entomophthoromycotina</taxon>
        <taxon>Basidiobolomycetes</taxon>
        <taxon>Basidiobolales</taxon>
        <taxon>Basidiobolaceae</taxon>
        <taxon>Basidiobolus</taxon>
    </lineage>
</organism>
<evidence type="ECO:0000313" key="1">
    <source>
        <dbReference type="EMBL" id="ORX73423.1"/>
    </source>
</evidence>